<organism evidence="3 4">
    <name type="scientific">Colocasia esculenta</name>
    <name type="common">Wild taro</name>
    <name type="synonym">Arum esculentum</name>
    <dbReference type="NCBI Taxonomy" id="4460"/>
    <lineage>
        <taxon>Eukaryota</taxon>
        <taxon>Viridiplantae</taxon>
        <taxon>Streptophyta</taxon>
        <taxon>Embryophyta</taxon>
        <taxon>Tracheophyta</taxon>
        <taxon>Spermatophyta</taxon>
        <taxon>Magnoliopsida</taxon>
        <taxon>Liliopsida</taxon>
        <taxon>Araceae</taxon>
        <taxon>Aroideae</taxon>
        <taxon>Colocasieae</taxon>
        <taxon>Colocasia</taxon>
    </lineage>
</organism>
<sequence>MLILQTMATRGHRGVGPSRGDESAGGSQAPAQQAQEQTRVPLPPPPPPEDYGALMQGLVHAMQTQAQTTAALQAQVQVQEQAPAHEAVFGGVPMMERFRRMTPPFFKGESDPILAESWLRKMEKIFRAIRCTEEERVTLATYILQVKERADVWWSSVLRTQFGDGAMEVAWAEFVHLFRAKYIPEHVQDHMEQEFLTLTQGSMSVLEYEARFAELSKYAPHIVADEWRKVKKFIMGLKLSLRTRLVDLGHRSMEEALSAACMQEAEMEVYLEEKRASLKRPASAFQRQDRKKKAPDFQQRAVVLARVAARTAGGGTVAEKPVCTQCGKRHGGEVC</sequence>
<dbReference type="PANTHER" id="PTHR34482">
    <property type="entry name" value="DNA DAMAGE-INDUCIBLE PROTEIN 1-LIKE"/>
    <property type="match status" value="1"/>
</dbReference>
<dbReference type="AlphaFoldDB" id="A0A843XIM4"/>
<reference evidence="3" key="1">
    <citation type="submission" date="2017-07" db="EMBL/GenBank/DDBJ databases">
        <title>Taro Niue Genome Assembly and Annotation.</title>
        <authorList>
            <person name="Atibalentja N."/>
            <person name="Keating K."/>
            <person name="Fields C.J."/>
        </authorList>
    </citation>
    <scope>NUCLEOTIDE SEQUENCE</scope>
    <source>
        <strain evidence="3">Niue_2</strain>
        <tissue evidence="3">Leaf</tissue>
    </source>
</reference>
<evidence type="ECO:0000313" key="4">
    <source>
        <dbReference type="Proteomes" id="UP000652761"/>
    </source>
</evidence>
<dbReference type="EMBL" id="NMUH01008654">
    <property type="protein sequence ID" value="MQM19092.1"/>
    <property type="molecule type" value="Genomic_DNA"/>
</dbReference>
<feature type="domain" description="Retrotransposon gag" evidence="2">
    <location>
        <begin position="145"/>
        <end position="238"/>
    </location>
</feature>
<proteinExistence type="predicted"/>
<evidence type="ECO:0000259" key="2">
    <source>
        <dbReference type="Pfam" id="PF03732"/>
    </source>
</evidence>
<keyword evidence="4" id="KW-1185">Reference proteome</keyword>
<evidence type="ECO:0000313" key="3">
    <source>
        <dbReference type="EMBL" id="MQM19092.1"/>
    </source>
</evidence>
<protein>
    <recommendedName>
        <fullName evidence="2">Retrotransposon gag domain-containing protein</fullName>
    </recommendedName>
</protein>
<accession>A0A843XIM4</accession>
<name>A0A843XIM4_COLES</name>
<dbReference type="OrthoDB" id="2272416at2759"/>
<dbReference type="InterPro" id="IPR005162">
    <property type="entry name" value="Retrotrans_gag_dom"/>
</dbReference>
<dbReference type="PANTHER" id="PTHR34482:SF36">
    <property type="entry name" value="RETROTRANSPOSON GAG DOMAIN-CONTAINING PROTEIN"/>
    <property type="match status" value="1"/>
</dbReference>
<feature type="region of interest" description="Disordered" evidence="1">
    <location>
        <begin position="1"/>
        <end position="50"/>
    </location>
</feature>
<feature type="compositionally biased region" description="Low complexity" evidence="1">
    <location>
        <begin position="24"/>
        <end position="37"/>
    </location>
</feature>
<gene>
    <name evidence="3" type="ORF">Taro_052092</name>
</gene>
<dbReference type="Proteomes" id="UP000652761">
    <property type="component" value="Unassembled WGS sequence"/>
</dbReference>
<dbReference type="Pfam" id="PF03732">
    <property type="entry name" value="Retrotrans_gag"/>
    <property type="match status" value="1"/>
</dbReference>
<evidence type="ECO:0000256" key="1">
    <source>
        <dbReference type="SAM" id="MobiDB-lite"/>
    </source>
</evidence>
<comment type="caution">
    <text evidence="3">The sequence shown here is derived from an EMBL/GenBank/DDBJ whole genome shotgun (WGS) entry which is preliminary data.</text>
</comment>